<accession>A0A8B6H5T8</accession>
<proteinExistence type="predicted"/>
<dbReference type="PROSITE" id="PS50207">
    <property type="entry name" value="CASPASE_P10"/>
    <property type="match status" value="1"/>
</dbReference>
<evidence type="ECO:0000313" key="2">
    <source>
        <dbReference type="EMBL" id="VDI74417.1"/>
    </source>
</evidence>
<dbReference type="PANTHER" id="PTHR22576">
    <property type="entry name" value="MUCOSA ASSOCIATED LYMPHOID TISSUE LYMPHOMA TRANSLOCATION PROTEIN 1/PARACASPASE"/>
    <property type="match status" value="1"/>
</dbReference>
<organism evidence="2 3">
    <name type="scientific">Mytilus galloprovincialis</name>
    <name type="common">Mediterranean mussel</name>
    <dbReference type="NCBI Taxonomy" id="29158"/>
    <lineage>
        <taxon>Eukaryota</taxon>
        <taxon>Metazoa</taxon>
        <taxon>Spiralia</taxon>
        <taxon>Lophotrochozoa</taxon>
        <taxon>Mollusca</taxon>
        <taxon>Bivalvia</taxon>
        <taxon>Autobranchia</taxon>
        <taxon>Pteriomorphia</taxon>
        <taxon>Mytilida</taxon>
        <taxon>Mytiloidea</taxon>
        <taxon>Mytilidae</taxon>
        <taxon>Mytilinae</taxon>
        <taxon>Mytilus</taxon>
    </lineage>
</organism>
<dbReference type="AlphaFoldDB" id="A0A8B6H5T8"/>
<reference evidence="2" key="1">
    <citation type="submission" date="2018-11" db="EMBL/GenBank/DDBJ databases">
        <authorList>
            <person name="Alioto T."/>
            <person name="Alioto T."/>
        </authorList>
    </citation>
    <scope>NUCLEOTIDE SEQUENCE</scope>
</reference>
<comment type="caution">
    <text evidence="2">The sequence shown here is derived from an EMBL/GenBank/DDBJ whole genome shotgun (WGS) entry which is preliminary data.</text>
</comment>
<dbReference type="SUPFAM" id="SSF52129">
    <property type="entry name" value="Caspase-like"/>
    <property type="match status" value="1"/>
</dbReference>
<dbReference type="InterPro" id="IPR052039">
    <property type="entry name" value="Caspase-related_regulators"/>
</dbReference>
<sequence length="91" mass="10418">MNITRHTGQIRIPNAADFLVVYSTSFGYTAFRTTDIGSPFVHHLSEELMNISKEDNFYQVLTRVNKKVGMEYRPSLKTSDIVTQMPCFSSH</sequence>
<keyword evidence="3" id="KW-1185">Reference proteome</keyword>
<dbReference type="GO" id="GO:0006508">
    <property type="term" value="P:proteolysis"/>
    <property type="evidence" value="ECO:0007669"/>
    <property type="project" value="InterPro"/>
</dbReference>
<dbReference type="EMBL" id="UYJE01009568">
    <property type="protein sequence ID" value="VDI74417.1"/>
    <property type="molecule type" value="Genomic_DNA"/>
</dbReference>
<dbReference type="Pfam" id="PF00656">
    <property type="entry name" value="Peptidase_C14"/>
    <property type="match status" value="1"/>
</dbReference>
<protein>
    <recommendedName>
        <fullName evidence="1">Caspase family p10 domain-containing protein</fullName>
    </recommendedName>
</protein>
<dbReference type="Proteomes" id="UP000596742">
    <property type="component" value="Unassembled WGS sequence"/>
</dbReference>
<dbReference type="Gene3D" id="3.30.70.1470">
    <property type="entry name" value="Caspase-like"/>
    <property type="match status" value="1"/>
</dbReference>
<feature type="domain" description="Caspase family p10" evidence="1">
    <location>
        <begin position="8"/>
        <end position="91"/>
    </location>
</feature>
<name>A0A8B6H5T8_MYTGA</name>
<dbReference type="InterPro" id="IPR011600">
    <property type="entry name" value="Pept_C14_caspase"/>
</dbReference>
<dbReference type="InterPro" id="IPR002138">
    <property type="entry name" value="Pept_C14_p10"/>
</dbReference>
<evidence type="ECO:0000313" key="3">
    <source>
        <dbReference type="Proteomes" id="UP000596742"/>
    </source>
</evidence>
<dbReference type="OrthoDB" id="6114029at2759"/>
<evidence type="ECO:0000259" key="1">
    <source>
        <dbReference type="PROSITE" id="PS50207"/>
    </source>
</evidence>
<dbReference type="PANTHER" id="PTHR22576:SF41">
    <property type="entry name" value="CASPASE 14, APOPTOSIS-RELATED CYSTEINE PEPTIDASE"/>
    <property type="match status" value="1"/>
</dbReference>
<dbReference type="InterPro" id="IPR029030">
    <property type="entry name" value="Caspase-like_dom_sf"/>
</dbReference>
<gene>
    <name evidence="2" type="ORF">MGAL_10B036087</name>
</gene>
<dbReference type="GO" id="GO:0004197">
    <property type="term" value="F:cysteine-type endopeptidase activity"/>
    <property type="evidence" value="ECO:0007669"/>
    <property type="project" value="InterPro"/>
</dbReference>